<reference evidence="4" key="2">
    <citation type="submission" date="2021-04" db="EMBL/GenBank/DDBJ databases">
        <authorList>
            <person name="Gilroy R."/>
        </authorList>
    </citation>
    <scope>NUCLEOTIDE SEQUENCE</scope>
    <source>
        <strain evidence="4">CHK191-13928</strain>
    </source>
</reference>
<dbReference type="PROSITE" id="PS50977">
    <property type="entry name" value="HTH_TETR_2"/>
    <property type="match status" value="1"/>
</dbReference>
<feature type="domain" description="HTH tetR-type" evidence="3">
    <location>
        <begin position="1"/>
        <end position="60"/>
    </location>
</feature>
<sequence length="176" mass="20962">MTKDKIADTLEKLLERQSLDKITIKLLVTECEISRQSFYYYYKDILDVLEWIAHRKLEKLLDQSRNVTDYKSGIHMFIDFVFENHYFITRLLDSKHREFIEQLLVSSLRSFLENILRILLQRKEPLSFNYFDIDAILDFCTYGLAGLLLEASKNKNTDKEVLARQMQDLLLKVLTK</sequence>
<name>A0A9D2BA77_9FIRM</name>
<gene>
    <name evidence="4" type="ORF">H9735_11400</name>
</gene>
<dbReference type="GO" id="GO:0003677">
    <property type="term" value="F:DNA binding"/>
    <property type="evidence" value="ECO:0007669"/>
    <property type="project" value="UniProtKB-UniRule"/>
</dbReference>
<evidence type="ECO:0000256" key="1">
    <source>
        <dbReference type="ARBA" id="ARBA00023125"/>
    </source>
</evidence>
<organism evidence="4 5">
    <name type="scientific">Candidatus Anaerostipes excrementavium</name>
    <dbReference type="NCBI Taxonomy" id="2838463"/>
    <lineage>
        <taxon>Bacteria</taxon>
        <taxon>Bacillati</taxon>
        <taxon>Bacillota</taxon>
        <taxon>Clostridia</taxon>
        <taxon>Lachnospirales</taxon>
        <taxon>Lachnospiraceae</taxon>
        <taxon>Anaerostipes</taxon>
    </lineage>
</organism>
<dbReference type="AlphaFoldDB" id="A0A9D2BA77"/>
<dbReference type="InterPro" id="IPR009057">
    <property type="entry name" value="Homeodomain-like_sf"/>
</dbReference>
<evidence type="ECO:0000313" key="4">
    <source>
        <dbReference type="EMBL" id="HIX68711.1"/>
    </source>
</evidence>
<dbReference type="SUPFAM" id="SSF46689">
    <property type="entry name" value="Homeodomain-like"/>
    <property type="match status" value="1"/>
</dbReference>
<dbReference type="InterPro" id="IPR001647">
    <property type="entry name" value="HTH_TetR"/>
</dbReference>
<evidence type="ECO:0000313" key="5">
    <source>
        <dbReference type="Proteomes" id="UP000886721"/>
    </source>
</evidence>
<keyword evidence="1 2" id="KW-0238">DNA-binding</keyword>
<accession>A0A9D2BA77</accession>
<feature type="DNA-binding region" description="H-T-H motif" evidence="2">
    <location>
        <begin position="23"/>
        <end position="42"/>
    </location>
</feature>
<dbReference type="InterPro" id="IPR039532">
    <property type="entry name" value="TetR_C_Firmicutes"/>
</dbReference>
<dbReference type="EMBL" id="DXEM01000034">
    <property type="protein sequence ID" value="HIX68711.1"/>
    <property type="molecule type" value="Genomic_DNA"/>
</dbReference>
<evidence type="ECO:0000256" key="2">
    <source>
        <dbReference type="PROSITE-ProRule" id="PRU00335"/>
    </source>
</evidence>
<protein>
    <submittedName>
        <fullName evidence="4">TetR/AcrR family transcriptional regulator</fullName>
    </submittedName>
</protein>
<dbReference type="Proteomes" id="UP000886721">
    <property type="component" value="Unassembled WGS sequence"/>
</dbReference>
<dbReference type="Pfam" id="PF14278">
    <property type="entry name" value="TetR_C_8"/>
    <property type="match status" value="1"/>
</dbReference>
<reference evidence="4" key="1">
    <citation type="journal article" date="2021" name="PeerJ">
        <title>Extensive microbial diversity within the chicken gut microbiome revealed by metagenomics and culture.</title>
        <authorList>
            <person name="Gilroy R."/>
            <person name="Ravi A."/>
            <person name="Getino M."/>
            <person name="Pursley I."/>
            <person name="Horton D.L."/>
            <person name="Alikhan N.F."/>
            <person name="Baker D."/>
            <person name="Gharbi K."/>
            <person name="Hall N."/>
            <person name="Watson M."/>
            <person name="Adriaenssens E.M."/>
            <person name="Foster-Nyarko E."/>
            <person name="Jarju S."/>
            <person name="Secka A."/>
            <person name="Antonio M."/>
            <person name="Oren A."/>
            <person name="Chaudhuri R.R."/>
            <person name="La Ragione R."/>
            <person name="Hildebrand F."/>
            <person name="Pallen M.J."/>
        </authorList>
    </citation>
    <scope>NUCLEOTIDE SEQUENCE</scope>
    <source>
        <strain evidence="4">CHK191-13928</strain>
    </source>
</reference>
<evidence type="ECO:0000259" key="3">
    <source>
        <dbReference type="PROSITE" id="PS50977"/>
    </source>
</evidence>
<proteinExistence type="predicted"/>
<comment type="caution">
    <text evidence="4">The sequence shown here is derived from an EMBL/GenBank/DDBJ whole genome shotgun (WGS) entry which is preliminary data.</text>
</comment>
<dbReference type="Gene3D" id="1.10.357.10">
    <property type="entry name" value="Tetracycline Repressor, domain 2"/>
    <property type="match status" value="1"/>
</dbReference>